<organism evidence="1 2">
    <name type="scientific">Proteus vulgaris</name>
    <dbReference type="NCBI Taxonomy" id="585"/>
    <lineage>
        <taxon>Bacteria</taxon>
        <taxon>Pseudomonadati</taxon>
        <taxon>Pseudomonadota</taxon>
        <taxon>Gammaproteobacteria</taxon>
        <taxon>Enterobacterales</taxon>
        <taxon>Morganellaceae</taxon>
        <taxon>Proteus</taxon>
    </lineage>
</organism>
<protein>
    <submittedName>
        <fullName evidence="1">Uncharacterized protein</fullName>
    </submittedName>
</protein>
<dbReference type="AlphaFoldDB" id="A0A379F4Z7"/>
<sequence>MRLIIRGEVTPIERIAINEALEAHKKKYNRTGIIVSHKIKIGKNIYPVEIENCRKSYMVTLRNKRQRL</sequence>
<name>A0A379F4Z7_PROVU</name>
<reference evidence="1 2" key="1">
    <citation type="submission" date="2018-06" db="EMBL/GenBank/DDBJ databases">
        <authorList>
            <consortium name="Pathogen Informatics"/>
            <person name="Doyle S."/>
        </authorList>
    </citation>
    <scope>NUCLEOTIDE SEQUENCE [LARGE SCALE GENOMIC DNA]</scope>
    <source>
        <strain evidence="1 2">NCTC10376</strain>
    </source>
</reference>
<dbReference type="EMBL" id="UGTW01000001">
    <property type="protein sequence ID" value="SUC14462.1"/>
    <property type="molecule type" value="Genomic_DNA"/>
</dbReference>
<dbReference type="RefSeq" id="WP_103004601.1">
    <property type="nucleotide sequence ID" value="NZ_CABMNT010000001.1"/>
</dbReference>
<dbReference type="Proteomes" id="UP000254331">
    <property type="component" value="Unassembled WGS sequence"/>
</dbReference>
<evidence type="ECO:0000313" key="2">
    <source>
        <dbReference type="Proteomes" id="UP000254331"/>
    </source>
</evidence>
<evidence type="ECO:0000313" key="1">
    <source>
        <dbReference type="EMBL" id="SUC14462.1"/>
    </source>
</evidence>
<dbReference type="InterPro" id="IPR025135">
    <property type="entry name" value="DUF4060"/>
</dbReference>
<accession>A0A379F4Z7</accession>
<dbReference type="Pfam" id="PF13269">
    <property type="entry name" value="DUF4060"/>
    <property type="match status" value="1"/>
</dbReference>
<proteinExistence type="predicted"/>
<gene>
    <name evidence="1" type="ORF">NCTC10376_00266</name>
</gene>